<dbReference type="GO" id="GO:0000978">
    <property type="term" value="F:RNA polymerase II cis-regulatory region sequence-specific DNA binding"/>
    <property type="evidence" value="ECO:0007669"/>
    <property type="project" value="TreeGrafter"/>
</dbReference>
<organism evidence="9 10">
    <name type="scientific">Rhizopus azygosporus</name>
    <name type="common">Rhizopus microsporus var. azygosporus</name>
    <dbReference type="NCBI Taxonomy" id="86630"/>
    <lineage>
        <taxon>Eukaryota</taxon>
        <taxon>Fungi</taxon>
        <taxon>Fungi incertae sedis</taxon>
        <taxon>Mucoromycota</taxon>
        <taxon>Mucoromycotina</taxon>
        <taxon>Mucoromycetes</taxon>
        <taxon>Mucorales</taxon>
        <taxon>Mucorineae</taxon>
        <taxon>Rhizopodaceae</taxon>
        <taxon>Rhizopus</taxon>
    </lineage>
</organism>
<dbReference type="FunFam" id="1.10.10.10:FF:000135">
    <property type="entry name" value="forkhead box protein G1"/>
    <property type="match status" value="1"/>
</dbReference>
<feature type="DNA-binding region" description="Fork-head" evidence="6">
    <location>
        <begin position="56"/>
        <end position="154"/>
    </location>
</feature>
<keyword evidence="10" id="KW-1185">Reference proteome</keyword>
<evidence type="ECO:0000256" key="6">
    <source>
        <dbReference type="PROSITE-ProRule" id="PRU00089"/>
    </source>
</evidence>
<dbReference type="InterPro" id="IPR036390">
    <property type="entry name" value="WH_DNA-bd_sf"/>
</dbReference>
<name>A0A367IZL8_RHIAZ</name>
<evidence type="ECO:0000256" key="3">
    <source>
        <dbReference type="ARBA" id="ARBA00023125"/>
    </source>
</evidence>
<feature type="domain" description="Fork-head" evidence="8">
    <location>
        <begin position="56"/>
        <end position="154"/>
    </location>
</feature>
<keyword evidence="2" id="KW-0805">Transcription regulation</keyword>
<dbReference type="InterPro" id="IPR001766">
    <property type="entry name" value="Fork_head_dom"/>
</dbReference>
<evidence type="ECO:0000256" key="5">
    <source>
        <dbReference type="ARBA" id="ARBA00023242"/>
    </source>
</evidence>
<sequence length="272" mass="31227">MNSRTSSTIAIRSRNAKKRSPCIIEQANVDISSQSYYPPGPIHIVPSWNPINKKEKPPYSYATIIAHAILSSKERKLTLNEIYQWITEHYPYYTNSNLGWQNSVRHNLSLHKAFVKVQRETSDPGQSRKGCFWTIQPGKEQAFIDNLEAPMTKRSGRRRSSQLSVGMPYPEATSDTAQCTSSNSSVYTTTSSSSSSLYDYECYYNNYYYTHSHNQSQQYPSQQYPSQSYQPQQYIQQPNLHEIYKPSYPLLFTGSAAATQYPMFYGSTLMFN</sequence>
<dbReference type="Proteomes" id="UP000252139">
    <property type="component" value="Unassembled WGS sequence"/>
</dbReference>
<dbReference type="CDD" id="cd00059">
    <property type="entry name" value="FH_FOX"/>
    <property type="match status" value="1"/>
</dbReference>
<dbReference type="PROSITE" id="PS00657">
    <property type="entry name" value="FORK_HEAD_1"/>
    <property type="match status" value="1"/>
</dbReference>
<dbReference type="PANTHER" id="PTHR45881:SF1">
    <property type="entry name" value="FORK HEAD PROTEIN HOMOLOG 2"/>
    <property type="match status" value="1"/>
</dbReference>
<evidence type="ECO:0000256" key="2">
    <source>
        <dbReference type="ARBA" id="ARBA00023015"/>
    </source>
</evidence>
<proteinExistence type="predicted"/>
<dbReference type="SUPFAM" id="SSF46785">
    <property type="entry name" value="Winged helix' DNA-binding domain"/>
    <property type="match status" value="1"/>
</dbReference>
<dbReference type="PROSITE" id="PS00658">
    <property type="entry name" value="FORK_HEAD_2"/>
    <property type="match status" value="1"/>
</dbReference>
<keyword evidence="3 6" id="KW-0238">DNA-binding</keyword>
<comment type="subcellular location">
    <subcellularLocation>
        <location evidence="1 6">Nucleus</location>
    </subcellularLocation>
</comment>
<dbReference type="AlphaFoldDB" id="A0A367IZL8"/>
<keyword evidence="5 6" id="KW-0539">Nucleus</keyword>
<evidence type="ECO:0000313" key="10">
    <source>
        <dbReference type="Proteomes" id="UP000252139"/>
    </source>
</evidence>
<feature type="region of interest" description="Disordered" evidence="7">
    <location>
        <begin position="149"/>
        <end position="193"/>
    </location>
</feature>
<reference evidence="9 10" key="1">
    <citation type="journal article" date="2018" name="G3 (Bethesda)">
        <title>Phylogenetic and Phylogenomic Definition of Rhizopus Species.</title>
        <authorList>
            <person name="Gryganskyi A.P."/>
            <person name="Golan J."/>
            <person name="Dolatabadi S."/>
            <person name="Mondo S."/>
            <person name="Robb S."/>
            <person name="Idnurm A."/>
            <person name="Muszewska A."/>
            <person name="Steczkiewicz K."/>
            <person name="Masonjones S."/>
            <person name="Liao H.L."/>
            <person name="Gajdeczka M.T."/>
            <person name="Anike F."/>
            <person name="Vuek A."/>
            <person name="Anishchenko I.M."/>
            <person name="Voigt K."/>
            <person name="de Hoog G.S."/>
            <person name="Smith M.E."/>
            <person name="Heitman J."/>
            <person name="Vilgalys R."/>
            <person name="Stajich J.E."/>
        </authorList>
    </citation>
    <scope>NUCLEOTIDE SEQUENCE [LARGE SCALE GENOMIC DNA]</scope>
    <source>
        <strain evidence="9 10">CBS 357.93</strain>
    </source>
</reference>
<dbReference type="SMART" id="SM00339">
    <property type="entry name" value="FH"/>
    <property type="match status" value="1"/>
</dbReference>
<dbReference type="EMBL" id="PJQL01002763">
    <property type="protein sequence ID" value="RCH83135.1"/>
    <property type="molecule type" value="Genomic_DNA"/>
</dbReference>
<dbReference type="InterPro" id="IPR030456">
    <property type="entry name" value="TF_fork_head_CS_2"/>
</dbReference>
<feature type="compositionally biased region" description="Low complexity" evidence="7">
    <location>
        <begin position="180"/>
        <end position="193"/>
    </location>
</feature>
<accession>A0A367IZL8</accession>
<dbReference type="OrthoDB" id="5954824at2759"/>
<comment type="caution">
    <text evidence="9">The sequence shown here is derived from an EMBL/GenBank/DDBJ whole genome shotgun (WGS) entry which is preliminary data.</text>
</comment>
<dbReference type="InterPro" id="IPR018122">
    <property type="entry name" value="TF_fork_head_CS_1"/>
</dbReference>
<dbReference type="STRING" id="86630.A0A367IZL8"/>
<dbReference type="PANTHER" id="PTHR45881">
    <property type="entry name" value="CHECKPOINT SUPPRESSOR 1-LIKE, ISOFORM A-RELATED"/>
    <property type="match status" value="1"/>
</dbReference>
<evidence type="ECO:0000313" key="9">
    <source>
        <dbReference type="EMBL" id="RCH83135.1"/>
    </source>
</evidence>
<dbReference type="Gene3D" id="1.10.10.10">
    <property type="entry name" value="Winged helix-like DNA-binding domain superfamily/Winged helix DNA-binding domain"/>
    <property type="match status" value="1"/>
</dbReference>
<gene>
    <name evidence="9" type="primary">FOXJ2</name>
    <name evidence="9" type="ORF">CU097_005821</name>
</gene>
<dbReference type="PROSITE" id="PS50039">
    <property type="entry name" value="FORK_HEAD_3"/>
    <property type="match status" value="1"/>
</dbReference>
<dbReference type="GO" id="GO:0000981">
    <property type="term" value="F:DNA-binding transcription factor activity, RNA polymerase II-specific"/>
    <property type="evidence" value="ECO:0007669"/>
    <property type="project" value="TreeGrafter"/>
</dbReference>
<evidence type="ECO:0000256" key="4">
    <source>
        <dbReference type="ARBA" id="ARBA00023163"/>
    </source>
</evidence>
<evidence type="ECO:0000256" key="1">
    <source>
        <dbReference type="ARBA" id="ARBA00004123"/>
    </source>
</evidence>
<protein>
    <submittedName>
        <fullName evidence="9">Forkhead box protein J2</fullName>
    </submittedName>
</protein>
<keyword evidence="4" id="KW-0804">Transcription</keyword>
<dbReference type="InterPro" id="IPR036388">
    <property type="entry name" value="WH-like_DNA-bd_sf"/>
</dbReference>
<dbReference type="GO" id="GO:0005634">
    <property type="term" value="C:nucleus"/>
    <property type="evidence" value="ECO:0007669"/>
    <property type="project" value="UniProtKB-SubCell"/>
</dbReference>
<dbReference type="Pfam" id="PF00250">
    <property type="entry name" value="Forkhead"/>
    <property type="match status" value="1"/>
</dbReference>
<evidence type="ECO:0000259" key="8">
    <source>
        <dbReference type="PROSITE" id="PS50039"/>
    </source>
</evidence>
<dbReference type="PRINTS" id="PR00053">
    <property type="entry name" value="FORKHEAD"/>
</dbReference>
<evidence type="ECO:0000256" key="7">
    <source>
        <dbReference type="SAM" id="MobiDB-lite"/>
    </source>
</evidence>